<proteinExistence type="predicted"/>
<keyword evidence="1" id="KW-0732">Signal</keyword>
<organism evidence="2">
    <name type="scientific">Anguilla anguilla</name>
    <name type="common">European freshwater eel</name>
    <name type="synonym">Muraena anguilla</name>
    <dbReference type="NCBI Taxonomy" id="7936"/>
    <lineage>
        <taxon>Eukaryota</taxon>
        <taxon>Metazoa</taxon>
        <taxon>Chordata</taxon>
        <taxon>Craniata</taxon>
        <taxon>Vertebrata</taxon>
        <taxon>Euteleostomi</taxon>
        <taxon>Actinopterygii</taxon>
        <taxon>Neopterygii</taxon>
        <taxon>Teleostei</taxon>
        <taxon>Anguilliformes</taxon>
        <taxon>Anguillidae</taxon>
        <taxon>Anguilla</taxon>
    </lineage>
</organism>
<reference evidence="2" key="2">
    <citation type="journal article" date="2015" name="Fish Shellfish Immunol.">
        <title>Early steps in the European eel (Anguilla anguilla)-Vibrio vulnificus interaction in the gills: Role of the RtxA13 toxin.</title>
        <authorList>
            <person name="Callol A."/>
            <person name="Pajuelo D."/>
            <person name="Ebbesson L."/>
            <person name="Teles M."/>
            <person name="MacKenzie S."/>
            <person name="Amaro C."/>
        </authorList>
    </citation>
    <scope>NUCLEOTIDE SEQUENCE</scope>
</reference>
<feature type="chain" id="PRO_5002432099" evidence="1">
    <location>
        <begin position="26"/>
        <end position="49"/>
    </location>
</feature>
<name>A0A0E9QXN0_ANGAN</name>
<dbReference type="EMBL" id="GBXM01086968">
    <property type="protein sequence ID" value="JAH21609.1"/>
    <property type="molecule type" value="Transcribed_RNA"/>
</dbReference>
<evidence type="ECO:0000256" key="1">
    <source>
        <dbReference type="SAM" id="SignalP"/>
    </source>
</evidence>
<sequence length="49" mass="5620">MINFILAGLHFIIFFFLSGLCLVEPEVKTVSKKEGETISLHSTSYWRTD</sequence>
<accession>A0A0E9QXN0</accession>
<dbReference type="AlphaFoldDB" id="A0A0E9QXN0"/>
<reference evidence="2" key="1">
    <citation type="submission" date="2014-11" db="EMBL/GenBank/DDBJ databases">
        <authorList>
            <person name="Amaro Gonzalez C."/>
        </authorList>
    </citation>
    <scope>NUCLEOTIDE SEQUENCE</scope>
</reference>
<protein>
    <submittedName>
        <fullName evidence="2">Uncharacterized protein</fullName>
    </submittedName>
</protein>
<feature type="signal peptide" evidence="1">
    <location>
        <begin position="1"/>
        <end position="25"/>
    </location>
</feature>
<evidence type="ECO:0000313" key="2">
    <source>
        <dbReference type="EMBL" id="JAH21609.1"/>
    </source>
</evidence>